<dbReference type="PANTHER" id="PTHR43179:SF12">
    <property type="entry name" value="GALACTOFURANOSYLTRANSFERASE GLFT2"/>
    <property type="match status" value="1"/>
</dbReference>
<name>A0A382H3N2_9ZZZZ</name>
<keyword evidence="3" id="KW-0808">Transferase</keyword>
<gene>
    <name evidence="5" type="ORF">METZ01_LOCUS234718</name>
</gene>
<dbReference type="GO" id="GO:0016757">
    <property type="term" value="F:glycosyltransferase activity"/>
    <property type="evidence" value="ECO:0007669"/>
    <property type="project" value="UniProtKB-KW"/>
</dbReference>
<dbReference type="Pfam" id="PF00535">
    <property type="entry name" value="Glycos_transf_2"/>
    <property type="match status" value="1"/>
</dbReference>
<dbReference type="PANTHER" id="PTHR43179">
    <property type="entry name" value="RHAMNOSYLTRANSFERASE WBBL"/>
    <property type="match status" value="1"/>
</dbReference>
<feature type="domain" description="Glycosyltransferase 2-like" evidence="4">
    <location>
        <begin position="15"/>
        <end position="198"/>
    </location>
</feature>
<evidence type="ECO:0000256" key="3">
    <source>
        <dbReference type="ARBA" id="ARBA00022679"/>
    </source>
</evidence>
<dbReference type="InterPro" id="IPR001173">
    <property type="entry name" value="Glyco_trans_2-like"/>
</dbReference>
<evidence type="ECO:0000256" key="2">
    <source>
        <dbReference type="ARBA" id="ARBA00022676"/>
    </source>
</evidence>
<evidence type="ECO:0000259" key="4">
    <source>
        <dbReference type="Pfam" id="PF00535"/>
    </source>
</evidence>
<accession>A0A382H3N2</accession>
<dbReference type="AlphaFoldDB" id="A0A382H3N2"/>
<comment type="similarity">
    <text evidence="1">Belongs to the glycosyltransferase 2 family.</text>
</comment>
<dbReference type="InterPro" id="IPR029044">
    <property type="entry name" value="Nucleotide-diphossugar_trans"/>
</dbReference>
<keyword evidence="2" id="KW-0328">Glycosyltransferase</keyword>
<proteinExistence type="inferred from homology"/>
<protein>
    <recommendedName>
        <fullName evidence="4">Glycosyltransferase 2-like domain-containing protein</fullName>
    </recommendedName>
</protein>
<dbReference type="SUPFAM" id="SSF53448">
    <property type="entry name" value="Nucleotide-diphospho-sugar transferases"/>
    <property type="match status" value="1"/>
</dbReference>
<dbReference type="Gene3D" id="3.90.550.10">
    <property type="entry name" value="Spore Coat Polysaccharide Biosynthesis Protein SpsA, Chain A"/>
    <property type="match status" value="1"/>
</dbReference>
<dbReference type="EMBL" id="UINC01058974">
    <property type="protein sequence ID" value="SVB81864.1"/>
    <property type="molecule type" value="Genomic_DNA"/>
</dbReference>
<evidence type="ECO:0000313" key="5">
    <source>
        <dbReference type="EMBL" id="SVB81864.1"/>
    </source>
</evidence>
<evidence type="ECO:0000256" key="1">
    <source>
        <dbReference type="ARBA" id="ARBA00006739"/>
    </source>
</evidence>
<reference evidence="5" key="1">
    <citation type="submission" date="2018-05" db="EMBL/GenBank/DDBJ databases">
        <authorList>
            <person name="Lanie J.A."/>
            <person name="Ng W.-L."/>
            <person name="Kazmierczak K.M."/>
            <person name="Andrzejewski T.M."/>
            <person name="Davidsen T.M."/>
            <person name="Wayne K.J."/>
            <person name="Tettelin H."/>
            <person name="Glass J.I."/>
            <person name="Rusch D."/>
            <person name="Podicherti R."/>
            <person name="Tsui H.-C.T."/>
            <person name="Winkler M.E."/>
        </authorList>
    </citation>
    <scope>NUCLEOTIDE SEQUENCE</scope>
</reference>
<organism evidence="5">
    <name type="scientific">marine metagenome</name>
    <dbReference type="NCBI Taxonomy" id="408172"/>
    <lineage>
        <taxon>unclassified sequences</taxon>
        <taxon>metagenomes</taxon>
        <taxon>ecological metagenomes</taxon>
    </lineage>
</organism>
<sequence>MNVPIDVNKSNSLAIIILNWNGSEDTTACTSSVLRAGQNPDDIIIVDNGSSDGSISIISKKFPQINNILGLDNNRGFAGGMNFGLRKAVEMGYQYALLLNNDTLIIQPGVIDAYLSALQINDNVAVVSPRIVNNENGTGEQKDLIIDSKGLKQLGYRFLYPPYSGNWNRNIQRTENDLILEEVLMLHGVAIAVKLKVLQETGYFNEDFFCYEEDRDLMIRVRTSGYKLLKIANYWIYHRWSGSAGKNSSFTIYYRTRNLWYMRNRYHSKRYIIFSYIKLFLVSIKNGQIKAFFKGLRDAFQGTPDKQ</sequence>